<dbReference type="Gene3D" id="3.40.50.2300">
    <property type="match status" value="1"/>
</dbReference>
<evidence type="ECO:0000256" key="3">
    <source>
        <dbReference type="ARBA" id="ARBA00012438"/>
    </source>
</evidence>
<feature type="modified residue" description="Phosphohistidine" evidence="14">
    <location>
        <position position="945"/>
    </location>
</feature>
<evidence type="ECO:0000256" key="8">
    <source>
        <dbReference type="ARBA" id="ARBA00022840"/>
    </source>
</evidence>
<accession>A0AAD0W829</accession>
<evidence type="ECO:0000259" key="18">
    <source>
        <dbReference type="PROSITE" id="PS50109"/>
    </source>
</evidence>
<keyword evidence="10" id="KW-0902">Two-component regulatory system</keyword>
<evidence type="ECO:0000256" key="9">
    <source>
        <dbReference type="ARBA" id="ARBA00022989"/>
    </source>
</evidence>
<dbReference type="EMBL" id="CP031968">
    <property type="protein sequence ID" value="AXT45957.1"/>
    <property type="molecule type" value="Genomic_DNA"/>
</dbReference>
<dbReference type="Pfam" id="PF02518">
    <property type="entry name" value="HATPase_c"/>
    <property type="match status" value="1"/>
</dbReference>
<feature type="transmembrane region" description="Helical" evidence="17">
    <location>
        <begin position="36"/>
        <end position="59"/>
    </location>
</feature>
<dbReference type="InterPro" id="IPR003594">
    <property type="entry name" value="HATPase_dom"/>
</dbReference>
<dbReference type="PRINTS" id="PR00344">
    <property type="entry name" value="BCTRLSENSOR"/>
</dbReference>
<gene>
    <name evidence="21" type="ORF">D1345_07090</name>
</gene>
<dbReference type="InterPro" id="IPR004358">
    <property type="entry name" value="Sig_transdc_His_kin-like_C"/>
</dbReference>
<feature type="compositionally biased region" description="Low complexity" evidence="16">
    <location>
        <begin position="8"/>
        <end position="27"/>
    </location>
</feature>
<dbReference type="CDD" id="cd16922">
    <property type="entry name" value="HATPase_EvgS-ArcB-TorS-like"/>
    <property type="match status" value="1"/>
</dbReference>
<evidence type="ECO:0000256" key="1">
    <source>
        <dbReference type="ARBA" id="ARBA00000085"/>
    </source>
</evidence>
<feature type="transmembrane region" description="Helical" evidence="17">
    <location>
        <begin position="364"/>
        <end position="385"/>
    </location>
</feature>
<evidence type="ECO:0000256" key="12">
    <source>
        <dbReference type="ARBA" id="ARBA00058004"/>
    </source>
</evidence>
<dbReference type="CDD" id="cd00082">
    <property type="entry name" value="HisKA"/>
    <property type="match status" value="1"/>
</dbReference>
<evidence type="ECO:0000256" key="11">
    <source>
        <dbReference type="ARBA" id="ARBA00023136"/>
    </source>
</evidence>
<feature type="modified residue" description="4-aspartylphosphate" evidence="15">
    <location>
        <position position="828"/>
    </location>
</feature>
<keyword evidence="22" id="KW-1185">Reference proteome</keyword>
<dbReference type="GO" id="GO:0000155">
    <property type="term" value="F:phosphorelay sensor kinase activity"/>
    <property type="evidence" value="ECO:0007669"/>
    <property type="project" value="InterPro"/>
</dbReference>
<comment type="catalytic activity">
    <reaction evidence="1">
        <text>ATP + protein L-histidine = ADP + protein N-phospho-L-histidine.</text>
        <dbReference type="EC" id="2.7.13.3"/>
    </reaction>
</comment>
<feature type="region of interest" description="Disordered" evidence="16">
    <location>
        <begin position="1"/>
        <end position="27"/>
    </location>
</feature>
<evidence type="ECO:0000313" key="21">
    <source>
        <dbReference type="EMBL" id="AXT45957.1"/>
    </source>
</evidence>
<dbReference type="SUPFAM" id="SSF52172">
    <property type="entry name" value="CheY-like"/>
    <property type="match status" value="1"/>
</dbReference>
<dbReference type="PROSITE" id="PS50894">
    <property type="entry name" value="HPT"/>
    <property type="match status" value="1"/>
</dbReference>
<dbReference type="PANTHER" id="PTHR45339">
    <property type="entry name" value="HYBRID SIGNAL TRANSDUCTION HISTIDINE KINASE J"/>
    <property type="match status" value="1"/>
</dbReference>
<dbReference type="InterPro" id="IPR036641">
    <property type="entry name" value="HPT_dom_sf"/>
</dbReference>
<dbReference type="SMART" id="SM00387">
    <property type="entry name" value="HATPase_c"/>
    <property type="match status" value="1"/>
</dbReference>
<proteinExistence type="predicted"/>
<dbReference type="InterPro" id="IPR008207">
    <property type="entry name" value="Sig_transdc_His_kin_Hpt_dom"/>
</dbReference>
<protein>
    <recommendedName>
        <fullName evidence="13">Virulence sensor protein BvgS</fullName>
        <ecNumber evidence="3">2.7.13.3</ecNumber>
    </recommendedName>
</protein>
<dbReference type="SMART" id="SM00388">
    <property type="entry name" value="HisKA"/>
    <property type="match status" value="1"/>
</dbReference>
<dbReference type="InterPro" id="IPR035965">
    <property type="entry name" value="PAS-like_dom_sf"/>
</dbReference>
<dbReference type="InterPro" id="IPR005467">
    <property type="entry name" value="His_kinase_dom"/>
</dbReference>
<dbReference type="GO" id="GO:0005524">
    <property type="term" value="F:ATP binding"/>
    <property type="evidence" value="ECO:0007669"/>
    <property type="project" value="UniProtKB-KW"/>
</dbReference>
<feature type="domain" description="Response regulatory" evidence="19">
    <location>
        <begin position="779"/>
        <end position="893"/>
    </location>
</feature>
<dbReference type="SUPFAM" id="SSF55785">
    <property type="entry name" value="PYP-like sensor domain (PAS domain)"/>
    <property type="match status" value="1"/>
</dbReference>
<dbReference type="Pfam" id="PF00072">
    <property type="entry name" value="Response_reg"/>
    <property type="match status" value="1"/>
</dbReference>
<dbReference type="KEGG" id="crz:D1345_07090"/>
<feature type="domain" description="Histidine kinase" evidence="18">
    <location>
        <begin position="536"/>
        <end position="757"/>
    </location>
</feature>
<dbReference type="Pfam" id="PF00512">
    <property type="entry name" value="HisKA"/>
    <property type="match status" value="1"/>
</dbReference>
<dbReference type="PROSITE" id="PS50109">
    <property type="entry name" value="HIS_KIN"/>
    <property type="match status" value="1"/>
</dbReference>
<evidence type="ECO:0000256" key="7">
    <source>
        <dbReference type="ARBA" id="ARBA00022741"/>
    </source>
</evidence>
<comment type="function">
    <text evidence="12">Member of the two-component regulatory system BvgS/BvgA. Phosphorylates BvgA via a four-step phosphorelay in response to environmental signals.</text>
</comment>
<dbReference type="FunFam" id="3.30.565.10:FF:000010">
    <property type="entry name" value="Sensor histidine kinase RcsC"/>
    <property type="match status" value="1"/>
</dbReference>
<evidence type="ECO:0000256" key="14">
    <source>
        <dbReference type="PROSITE-ProRule" id="PRU00110"/>
    </source>
</evidence>
<organism evidence="21 22">
    <name type="scientific">Chromobacterium rhizoryzae</name>
    <dbReference type="NCBI Taxonomy" id="1778675"/>
    <lineage>
        <taxon>Bacteria</taxon>
        <taxon>Pseudomonadati</taxon>
        <taxon>Pseudomonadota</taxon>
        <taxon>Betaproteobacteria</taxon>
        <taxon>Neisseriales</taxon>
        <taxon>Chromobacteriaceae</taxon>
        <taxon>Chromobacterium</taxon>
    </lineage>
</organism>
<dbReference type="Proteomes" id="UP000259465">
    <property type="component" value="Chromosome"/>
</dbReference>
<evidence type="ECO:0000259" key="19">
    <source>
        <dbReference type="PROSITE" id="PS50110"/>
    </source>
</evidence>
<dbReference type="Gene3D" id="1.20.120.160">
    <property type="entry name" value="HPT domain"/>
    <property type="match status" value="1"/>
</dbReference>
<feature type="domain" description="HPt" evidence="20">
    <location>
        <begin position="906"/>
        <end position="996"/>
    </location>
</feature>
<dbReference type="Pfam" id="PF01627">
    <property type="entry name" value="Hpt"/>
    <property type="match status" value="1"/>
</dbReference>
<keyword evidence="6 17" id="KW-0812">Transmembrane</keyword>
<dbReference type="InterPro" id="IPR001789">
    <property type="entry name" value="Sig_transdc_resp-reg_receiver"/>
</dbReference>
<evidence type="ECO:0000256" key="15">
    <source>
        <dbReference type="PROSITE-ProRule" id="PRU00169"/>
    </source>
</evidence>
<dbReference type="InterPro" id="IPR011006">
    <property type="entry name" value="CheY-like_superfamily"/>
</dbReference>
<dbReference type="InterPro" id="IPR003661">
    <property type="entry name" value="HisK_dim/P_dom"/>
</dbReference>
<keyword evidence="11 17" id="KW-0472">Membrane</keyword>
<evidence type="ECO:0000313" key="22">
    <source>
        <dbReference type="Proteomes" id="UP000259465"/>
    </source>
</evidence>
<evidence type="ECO:0000259" key="20">
    <source>
        <dbReference type="PROSITE" id="PS50894"/>
    </source>
</evidence>
<dbReference type="EC" id="2.7.13.3" evidence="3"/>
<evidence type="ECO:0000256" key="4">
    <source>
        <dbReference type="ARBA" id="ARBA00022475"/>
    </source>
</evidence>
<evidence type="ECO:0000256" key="5">
    <source>
        <dbReference type="ARBA" id="ARBA00022553"/>
    </source>
</evidence>
<dbReference type="CDD" id="cd17546">
    <property type="entry name" value="REC_hyHK_CKI1_RcsC-like"/>
    <property type="match status" value="1"/>
</dbReference>
<evidence type="ECO:0000256" key="17">
    <source>
        <dbReference type="SAM" id="Phobius"/>
    </source>
</evidence>
<keyword evidence="9 17" id="KW-1133">Transmembrane helix</keyword>
<evidence type="ECO:0000256" key="2">
    <source>
        <dbReference type="ARBA" id="ARBA00004651"/>
    </source>
</evidence>
<dbReference type="Gene3D" id="3.30.565.10">
    <property type="entry name" value="Histidine kinase-like ATPase, C-terminal domain"/>
    <property type="match status" value="1"/>
</dbReference>
<keyword evidence="5 15" id="KW-0597">Phosphoprotein</keyword>
<dbReference type="PROSITE" id="PS50110">
    <property type="entry name" value="RESPONSE_REGULATORY"/>
    <property type="match status" value="1"/>
</dbReference>
<keyword evidence="7" id="KW-0547">Nucleotide-binding</keyword>
<name>A0AAD0W829_9NEIS</name>
<comment type="subcellular location">
    <subcellularLocation>
        <location evidence="2">Cell membrane</location>
        <topology evidence="2">Multi-pass membrane protein</topology>
    </subcellularLocation>
</comment>
<dbReference type="InterPro" id="IPR036097">
    <property type="entry name" value="HisK_dim/P_sf"/>
</dbReference>
<evidence type="ECO:0000256" key="10">
    <source>
        <dbReference type="ARBA" id="ARBA00023012"/>
    </source>
</evidence>
<evidence type="ECO:0000256" key="6">
    <source>
        <dbReference type="ARBA" id="ARBA00022692"/>
    </source>
</evidence>
<dbReference type="GO" id="GO:0005886">
    <property type="term" value="C:plasma membrane"/>
    <property type="evidence" value="ECO:0007669"/>
    <property type="project" value="UniProtKB-SubCell"/>
</dbReference>
<dbReference type="SMART" id="SM00448">
    <property type="entry name" value="REC"/>
    <property type="match status" value="1"/>
</dbReference>
<dbReference type="InterPro" id="IPR036890">
    <property type="entry name" value="HATPase_C_sf"/>
</dbReference>
<dbReference type="SUPFAM" id="SSF55874">
    <property type="entry name" value="ATPase domain of HSP90 chaperone/DNA topoisomerase II/histidine kinase"/>
    <property type="match status" value="1"/>
</dbReference>
<dbReference type="Gene3D" id="1.10.287.130">
    <property type="match status" value="1"/>
</dbReference>
<reference evidence="21 22" key="1">
    <citation type="submission" date="2018-08" db="EMBL/GenBank/DDBJ databases">
        <title>Complete genome sequence of JP2-74.</title>
        <authorList>
            <person name="Wu L."/>
        </authorList>
    </citation>
    <scope>NUCLEOTIDE SEQUENCE [LARGE SCALE GENOMIC DNA]</scope>
    <source>
        <strain evidence="21 22">JP2-74</strain>
    </source>
</reference>
<evidence type="ECO:0000256" key="16">
    <source>
        <dbReference type="SAM" id="MobiDB-lite"/>
    </source>
</evidence>
<dbReference type="SUPFAM" id="SSF47384">
    <property type="entry name" value="Homodimeric domain of signal transducing histidine kinase"/>
    <property type="match status" value="1"/>
</dbReference>
<evidence type="ECO:0000256" key="13">
    <source>
        <dbReference type="ARBA" id="ARBA00070152"/>
    </source>
</evidence>
<dbReference type="SUPFAM" id="SSF47226">
    <property type="entry name" value="Histidine-containing phosphotransfer domain, HPT domain"/>
    <property type="match status" value="1"/>
</dbReference>
<dbReference type="PANTHER" id="PTHR45339:SF1">
    <property type="entry name" value="HYBRID SIGNAL TRANSDUCTION HISTIDINE KINASE J"/>
    <property type="match status" value="1"/>
</dbReference>
<sequence>MVNRLAKSPSGSRMRNSSSPAPQSQPLSRLRRIQRVTLFGGGIAISLTLLALTMLTLWLSGKEMLSDRHQVFNAENTALKVVLRGHAIDLYHQVSQAEAAWLTLPRRSPTLLRQFTTSNGQAWLQASPTLPPTLALGKLSSQYPASRFEPYLVLAEHVASSLCGGDCELRKSLTAYLYSPDQQFLAIVPPPLSPLAQSDQRARTQLWREFFANMTMLPPVATADSQSKRQQVWLGSAATPLTKHPTIRLAQTAMAHGKPFAVFARDIRIDTLLNTWRPDINDETTLLASPSGAFYLSIRHQAAQGAQLIAALRKMALPAISNTVSDLQYRDGLFILRARLPTPGWVHIQVFPWHGLLNDVRLPLIINLSALLFALICLWTFILLLDRRIFKPAFSNAQRIYESENLNRIMVDTSPSGLTLLSIADGSVLLENEVMRQWARQGAISRPPLHLQLLDAHLAASPLGTTPCHRDIQFALADGSAMALHSTTMATRYQGIRVLLCNVVDITARKALERQLEAARQTAEAANQAKSSFVAMVSHEIRTPLHAIVSSLDLLGRAGLAAPQQERLSVAKHSSQALLAIINDILDLSKVEAGLMSVESIPFDLAALGREAAAVMEPLARAKGLEFSCMIDSQLAPAYLGDPGRVRQIMLNLLGNAIKFTLSGEVQLEVYLQDDSRADSPVVIGVSDSGVGIPAEYHDQVFTEFSQADPSITRRFGGTGLGLSLCKKLAELLAGTIEFTSIPGVGSTFVATLPLPPCAAAPTVKPPAVAPIPAAPAARVLVVDDHPAIRSLIQDQLCELGHQADIAANGAAALALAARQDYALVLTDLSMPDISGYNLAQALRDNGFSAPIVAITAQAGNAEQPLCAQAGINELMLKPFTLEELDQVIRKHLALSPPSAQRPTAPAPLSAVRRAELLNALDHSLVLMRQALEPMDKPLLMQQLHATKGAFAMARLESVAELCAEIEQVIEADRREEAGTLLDQLEALANARLAQA</sequence>
<dbReference type="AlphaFoldDB" id="A0AAD0W829"/>
<keyword evidence="8" id="KW-0067">ATP-binding</keyword>
<keyword evidence="4" id="KW-1003">Cell membrane</keyword>